<organism evidence="2 3">
    <name type="scientific">Kingdonia uniflora</name>
    <dbReference type="NCBI Taxonomy" id="39325"/>
    <lineage>
        <taxon>Eukaryota</taxon>
        <taxon>Viridiplantae</taxon>
        <taxon>Streptophyta</taxon>
        <taxon>Embryophyta</taxon>
        <taxon>Tracheophyta</taxon>
        <taxon>Spermatophyta</taxon>
        <taxon>Magnoliopsida</taxon>
        <taxon>Ranunculales</taxon>
        <taxon>Circaeasteraceae</taxon>
        <taxon>Kingdonia</taxon>
    </lineage>
</organism>
<protein>
    <submittedName>
        <fullName evidence="2">Uncharacterized protein</fullName>
    </submittedName>
</protein>
<reference evidence="2 3" key="1">
    <citation type="journal article" date="2020" name="IScience">
        <title>Genome Sequencing of the Endangered Kingdonia uniflora (Circaeasteraceae, Ranunculales) Reveals Potential Mechanisms of Evolutionary Specialization.</title>
        <authorList>
            <person name="Sun Y."/>
            <person name="Deng T."/>
            <person name="Zhang A."/>
            <person name="Moore M.J."/>
            <person name="Landis J.B."/>
            <person name="Lin N."/>
            <person name="Zhang H."/>
            <person name="Zhang X."/>
            <person name="Huang J."/>
            <person name="Zhang X."/>
            <person name="Sun H."/>
            <person name="Wang H."/>
        </authorList>
    </citation>
    <scope>NUCLEOTIDE SEQUENCE [LARGE SCALE GENOMIC DNA]</scope>
    <source>
        <strain evidence="2">TB1705</strain>
        <tissue evidence="2">Leaf</tissue>
    </source>
</reference>
<dbReference type="AlphaFoldDB" id="A0A7J7KWS8"/>
<keyword evidence="1" id="KW-0175">Coiled coil</keyword>
<evidence type="ECO:0000256" key="1">
    <source>
        <dbReference type="SAM" id="Coils"/>
    </source>
</evidence>
<gene>
    <name evidence="2" type="ORF">GIB67_002179</name>
</gene>
<keyword evidence="3" id="KW-1185">Reference proteome</keyword>
<proteinExistence type="predicted"/>
<evidence type="ECO:0000313" key="3">
    <source>
        <dbReference type="Proteomes" id="UP000541444"/>
    </source>
</evidence>
<comment type="caution">
    <text evidence="2">The sequence shown here is derived from an EMBL/GenBank/DDBJ whole genome shotgun (WGS) entry which is preliminary data.</text>
</comment>
<accession>A0A7J7KWS8</accession>
<name>A0A7J7KWS8_9MAGN</name>
<evidence type="ECO:0000313" key="2">
    <source>
        <dbReference type="EMBL" id="KAF6134778.1"/>
    </source>
</evidence>
<dbReference type="Proteomes" id="UP000541444">
    <property type="component" value="Unassembled WGS sequence"/>
</dbReference>
<dbReference type="EMBL" id="JACGCM010002827">
    <property type="protein sequence ID" value="KAF6134778.1"/>
    <property type="molecule type" value="Genomic_DNA"/>
</dbReference>
<feature type="coiled-coil region" evidence="1">
    <location>
        <begin position="125"/>
        <end position="152"/>
    </location>
</feature>
<sequence>MVGIVLLVPSLILRRKIWLDTNFWCPVLSCELKVPADDFVLKSLGLRGVTANSICEKKLNEKTLECESNKKLVEYLRMQLVNKVNENETLSSINDKLMEEVYVNQEARLLPLILIPYSEENVVEIKIWKQKYEELNAKFEETQRRLSERDRNGVWHLALKGAIEGRDFEDTKDPTWEELSRQFSKLLTIAHEGPNEEYEDDIILSGRGEYQERFDSRLKKIDHKTNLRQILFQPFNWFQLDILDVERDGNTTFRDTATYAYQSQIKFSNVKDSLCTLMTKKLSFWKSIF</sequence>